<dbReference type="PROSITE" id="PS00107">
    <property type="entry name" value="PROTEIN_KINASE_ATP"/>
    <property type="match status" value="1"/>
</dbReference>
<dbReference type="GO" id="GO:0005524">
    <property type="term" value="F:ATP binding"/>
    <property type="evidence" value="ECO:0007669"/>
    <property type="project" value="UniProtKB-UniRule"/>
</dbReference>
<evidence type="ECO:0000256" key="6">
    <source>
        <dbReference type="ARBA" id="ARBA00022741"/>
    </source>
</evidence>
<keyword evidence="8" id="KW-0256">Endoplasmic reticulum</keyword>
<dbReference type="FunFam" id="1.10.510.10:FF:000251">
    <property type="entry name" value="eukaryotic translation initiation factor 2-alpha kinase 3"/>
    <property type="match status" value="1"/>
</dbReference>
<evidence type="ECO:0000256" key="14">
    <source>
        <dbReference type="ARBA" id="ARBA00037982"/>
    </source>
</evidence>
<accession>A0AAE1KMU5</accession>
<dbReference type="InterPro" id="IPR050339">
    <property type="entry name" value="CC_SR_Kinase"/>
</dbReference>
<dbReference type="PANTHER" id="PTHR11042">
    <property type="entry name" value="EUKARYOTIC TRANSLATION INITIATION FACTOR 2-ALPHA KINASE EIF2-ALPHA KINASE -RELATED"/>
    <property type="match status" value="1"/>
</dbReference>
<evidence type="ECO:0000313" key="22">
    <source>
        <dbReference type="Proteomes" id="UP001286313"/>
    </source>
</evidence>
<feature type="compositionally biased region" description="Basic and acidic residues" evidence="17">
    <location>
        <begin position="867"/>
        <end position="880"/>
    </location>
</feature>
<keyword evidence="7" id="KW-0418">Kinase</keyword>
<keyword evidence="13" id="KW-0834">Unfolded protein response</keyword>
<evidence type="ECO:0000256" key="17">
    <source>
        <dbReference type="SAM" id="MobiDB-lite"/>
    </source>
</evidence>
<proteinExistence type="inferred from homology"/>
<evidence type="ECO:0000256" key="4">
    <source>
        <dbReference type="ARBA" id="ARBA00022553"/>
    </source>
</evidence>
<dbReference type="GO" id="GO:0005789">
    <property type="term" value="C:endoplasmic reticulum membrane"/>
    <property type="evidence" value="ECO:0007669"/>
    <property type="project" value="UniProtKB-SubCell"/>
</dbReference>
<keyword evidence="6 16" id="KW-0547">Nucleotide-binding</keyword>
<feature type="region of interest" description="Disordered" evidence="17">
    <location>
        <begin position="828"/>
        <end position="848"/>
    </location>
</feature>
<evidence type="ECO:0000256" key="3">
    <source>
        <dbReference type="ARBA" id="ARBA00022527"/>
    </source>
</evidence>
<comment type="subcellular location">
    <subcellularLocation>
        <location evidence="1">Endoplasmic reticulum membrane</location>
        <topology evidence="1">Single-pass type I membrane protein</topology>
    </subcellularLocation>
</comment>
<dbReference type="GO" id="GO:0006986">
    <property type="term" value="P:response to unfolded protein"/>
    <property type="evidence" value="ECO:0007669"/>
    <property type="project" value="UniProtKB-KW"/>
</dbReference>
<keyword evidence="5" id="KW-0808">Transferase</keyword>
<feature type="region of interest" description="Disordered" evidence="17">
    <location>
        <begin position="940"/>
        <end position="971"/>
    </location>
</feature>
<keyword evidence="3" id="KW-0723">Serine/threonine-protein kinase</keyword>
<feature type="domain" description="Protein kinase" evidence="20">
    <location>
        <begin position="981"/>
        <end position="1323"/>
    </location>
</feature>
<protein>
    <recommendedName>
        <fullName evidence="2">non-specific serine/threonine protein kinase</fullName>
        <ecNumber evidence="2">2.7.11.1</ecNumber>
    </recommendedName>
    <alternativeName>
        <fullName evidence="15">PRKR-like endoplasmic reticulum kinase</fullName>
    </alternativeName>
</protein>
<feature type="domain" description="Protein kinase" evidence="20">
    <location>
        <begin position="665"/>
        <end position="981"/>
    </location>
</feature>
<evidence type="ECO:0000256" key="13">
    <source>
        <dbReference type="ARBA" id="ARBA00023230"/>
    </source>
</evidence>
<evidence type="ECO:0000256" key="2">
    <source>
        <dbReference type="ARBA" id="ARBA00012513"/>
    </source>
</evidence>
<keyword evidence="9 16" id="KW-0067">ATP-binding</keyword>
<feature type="compositionally biased region" description="Low complexity" evidence="17">
    <location>
        <begin position="990"/>
        <end position="999"/>
    </location>
</feature>
<keyword evidence="12" id="KW-0325">Glycoprotein</keyword>
<dbReference type="InterPro" id="IPR000719">
    <property type="entry name" value="Prot_kinase_dom"/>
</dbReference>
<dbReference type="EMBL" id="JAWQEG010001714">
    <property type="protein sequence ID" value="KAK3877148.1"/>
    <property type="molecule type" value="Genomic_DNA"/>
</dbReference>
<dbReference type="InterPro" id="IPR011047">
    <property type="entry name" value="Quinoprotein_ADH-like_sf"/>
</dbReference>
<reference evidence="21" key="1">
    <citation type="submission" date="2023-10" db="EMBL/GenBank/DDBJ databases">
        <title>Genome assemblies of two species of porcelain crab, Petrolisthes cinctipes and Petrolisthes manimaculis (Anomura: Porcellanidae).</title>
        <authorList>
            <person name="Angst P."/>
        </authorList>
    </citation>
    <scope>NUCLEOTIDE SEQUENCE</scope>
    <source>
        <strain evidence="21">PB745_01</strain>
        <tissue evidence="21">Gill</tissue>
    </source>
</reference>
<dbReference type="InterPro" id="IPR011009">
    <property type="entry name" value="Kinase-like_dom_sf"/>
</dbReference>
<dbReference type="SMART" id="SM00220">
    <property type="entry name" value="S_TKc"/>
    <property type="match status" value="1"/>
</dbReference>
<dbReference type="GO" id="GO:0004694">
    <property type="term" value="F:eukaryotic translation initiation factor 2alpha kinase activity"/>
    <property type="evidence" value="ECO:0007669"/>
    <property type="project" value="TreeGrafter"/>
</dbReference>
<keyword evidence="10" id="KW-0810">Translation regulation</keyword>
<dbReference type="Proteomes" id="UP001286313">
    <property type="component" value="Unassembled WGS sequence"/>
</dbReference>
<evidence type="ECO:0000256" key="1">
    <source>
        <dbReference type="ARBA" id="ARBA00004115"/>
    </source>
</evidence>
<feature type="signal peptide" evidence="19">
    <location>
        <begin position="1"/>
        <end position="30"/>
    </location>
</feature>
<feature type="binding site" evidence="16">
    <location>
        <position position="701"/>
    </location>
    <ligand>
        <name>ATP</name>
        <dbReference type="ChEBI" id="CHEBI:30616"/>
    </ligand>
</feature>
<dbReference type="InterPro" id="IPR015943">
    <property type="entry name" value="WD40/YVTN_repeat-like_dom_sf"/>
</dbReference>
<feature type="transmembrane region" description="Helical" evidence="18">
    <location>
        <begin position="551"/>
        <end position="570"/>
    </location>
</feature>
<evidence type="ECO:0000256" key="19">
    <source>
        <dbReference type="SAM" id="SignalP"/>
    </source>
</evidence>
<keyword evidence="4" id="KW-0597">Phosphoprotein</keyword>
<feature type="compositionally biased region" description="Polar residues" evidence="17">
    <location>
        <begin position="753"/>
        <end position="762"/>
    </location>
</feature>
<keyword evidence="19" id="KW-0732">Signal</keyword>
<feature type="compositionally biased region" description="Polar residues" evidence="17">
    <location>
        <begin position="1000"/>
        <end position="1010"/>
    </location>
</feature>
<dbReference type="Gene3D" id="1.10.510.10">
    <property type="entry name" value="Transferase(Phosphotransferase) domain 1"/>
    <property type="match status" value="1"/>
</dbReference>
<dbReference type="GO" id="GO:0005634">
    <property type="term" value="C:nucleus"/>
    <property type="evidence" value="ECO:0007669"/>
    <property type="project" value="TreeGrafter"/>
</dbReference>
<evidence type="ECO:0000313" key="21">
    <source>
        <dbReference type="EMBL" id="KAK3877148.1"/>
    </source>
</evidence>
<sequence length="1361" mass="151863">MCQWRRGIIKLILALLLVLCVLLLINETQAVNDDGWRRGFGQQVQDADYVNTIDDDPLSDLPRLFNIPDNVYYDTLDNDLDDYLEDGVVVNEDGVEYEANVANPDFEDLYQRSEFSGLPHCQDVGDDDNNSAAVVVSTLDGRVTSLDLMSGAVKWSHQTGSRHSKPLLASSMSKLEVTSGGEWVRLIPSLDGGIYRFDGKGVEALPVTAQNLLHSSFKFNADTIFTGGKGTEVWGMALSSGRIVYICNSSGCKRNRTAAKPAHVLVVRRVTQTVRAVDPKSGDERWNFSVGQHEVNLAGEEGCQAGTMSEQNEQESETAAPSLRFIVPDGVVMGMDPGGQMIWKQKLTSPVASAWRVSSNGVEEIDLFSTIVVPALTPDQGFSAPRDGEEQPALYVGVHQKQLYIQQSSQLRQRITHAAKIFAAEAATQDSDEELGENLRFPRVEWKPYLATAPSRTPILHHHPPSRTHHLLLDFEDDERDTALAVMPQAEYPYDNGYYLYADPSTGLNLSRPWERPGGRGVAGEGEEEESIMDEMAAQIIHICFHIGPDMWLQLSIGLACYLLLHYLLLRYLVRHLRQRITQQALLLARNTIIVLLHNPHVLRLIHRMGLQLPALPPAQAPAPAPAPVPAQTPPLPFTSSSAPPPSEKSDLSLMDYVSRYLTDFEQLHCLGRGGFGMVFHVRNKLDENEYAVKRIILPAKEKSAERVKREVRALAKLNHTNIVRYYNSWIESPPPGWQDEVDALWKNSEALSTSLMSPSEDTNPRETGAWTEPAKKASDASLVWAMDQKVAGEVMAEHSFTSLPAGMSQPDSSFDVVFQDTSKLPEVFTPSVEEPSPSGDFRQSSEKVCQEDMSFDILFEDSQDGEKVSRWSSQRKDESLEIVSEDSQNTSKMSRYDHHSNDDSFDIVFEDSHTSSREHDQSLGQSKNTTRKVSRHLWNTNSEWSSSESSENSTTVDSAVDKNNCDDYSVEDRDSDSIVFEDSNSVNNFNSNPVSANSHSNTCHPPTNRSKSHECSSGHLVVPKSRRRRIQSQPQTRWERPTSLSLTDTSLSQSMPKSSMSGIGVDKSLSCASEKSKLFGNSQNESVGKRIEEVAKEDVKEGRENEKAVVSKGVVVKTSNPRTFLYIQMELCRKESLRDWLMRNQTRDKLEVLRIFNDIVKAVEYVHDNHLMHRDLKPSNIFFSLDGEVKIGDFGLVTTIAEEEGGDGEARTPAAPIPTSATLHKHTHRVGTQLYMSPEQVSGATYDYKVDIFSLGLVLLEMLLPFNTGSERLHVMSRARLSQFPLDFSHDYPDENSLLLLMLSKDPSNRPTTRGIRARPPLRSLQGPDALHHIDPSHHFHLPRHRPNSSTSTSTSVSSN</sequence>
<evidence type="ECO:0000256" key="18">
    <source>
        <dbReference type="SAM" id="Phobius"/>
    </source>
</evidence>
<feature type="region of interest" description="Disordered" evidence="17">
    <location>
        <begin position="622"/>
        <end position="650"/>
    </location>
</feature>
<evidence type="ECO:0000256" key="5">
    <source>
        <dbReference type="ARBA" id="ARBA00022679"/>
    </source>
</evidence>
<dbReference type="PANTHER" id="PTHR11042:SF91">
    <property type="entry name" value="EUKARYOTIC TRANSLATION INITIATION FACTOR 2-ALPHA KINASE"/>
    <property type="match status" value="1"/>
</dbReference>
<evidence type="ECO:0000256" key="7">
    <source>
        <dbReference type="ARBA" id="ARBA00022777"/>
    </source>
</evidence>
<evidence type="ECO:0000256" key="8">
    <source>
        <dbReference type="ARBA" id="ARBA00022824"/>
    </source>
</evidence>
<keyword evidence="18" id="KW-0812">Transmembrane</keyword>
<comment type="similarity">
    <text evidence="14">Belongs to the protein kinase superfamily. Ser/Thr protein kinase family. GCN2 subfamily.</text>
</comment>
<dbReference type="InterPro" id="IPR008271">
    <property type="entry name" value="Ser/Thr_kinase_AS"/>
</dbReference>
<dbReference type="GO" id="GO:0034976">
    <property type="term" value="P:response to endoplasmic reticulum stress"/>
    <property type="evidence" value="ECO:0007669"/>
    <property type="project" value="UniProtKB-ARBA"/>
</dbReference>
<evidence type="ECO:0000256" key="16">
    <source>
        <dbReference type="PROSITE-ProRule" id="PRU10141"/>
    </source>
</evidence>
<comment type="caution">
    <text evidence="21">The sequence shown here is derived from an EMBL/GenBank/DDBJ whole genome shotgun (WGS) entry which is preliminary data.</text>
</comment>
<gene>
    <name evidence="21" type="ORF">Pcinc_018103</name>
</gene>
<dbReference type="SUPFAM" id="SSF50998">
    <property type="entry name" value="Quinoprotein alcohol dehydrogenase-like"/>
    <property type="match status" value="1"/>
</dbReference>
<feature type="region of interest" description="Disordered" evidence="17">
    <location>
        <begin position="867"/>
        <end position="906"/>
    </location>
</feature>
<dbReference type="Pfam" id="PF00069">
    <property type="entry name" value="Pkinase"/>
    <property type="match status" value="2"/>
</dbReference>
<evidence type="ECO:0000256" key="10">
    <source>
        <dbReference type="ARBA" id="ARBA00022845"/>
    </source>
</evidence>
<feature type="compositionally biased region" description="Low complexity" evidence="17">
    <location>
        <begin position="1350"/>
        <end position="1361"/>
    </location>
</feature>
<dbReference type="PROSITE" id="PS50011">
    <property type="entry name" value="PROTEIN_KINASE_DOM"/>
    <property type="match status" value="2"/>
</dbReference>
<feature type="compositionally biased region" description="Basic and acidic residues" evidence="17">
    <location>
        <begin position="960"/>
        <end position="971"/>
    </location>
</feature>
<evidence type="ECO:0000259" key="20">
    <source>
        <dbReference type="PROSITE" id="PS50011"/>
    </source>
</evidence>
<feature type="region of interest" description="Disordered" evidence="17">
    <location>
        <begin position="990"/>
        <end position="1065"/>
    </location>
</feature>
<feature type="region of interest" description="Disordered" evidence="17">
    <location>
        <begin position="753"/>
        <end position="775"/>
    </location>
</feature>
<dbReference type="InterPro" id="IPR017441">
    <property type="entry name" value="Protein_kinase_ATP_BS"/>
</dbReference>
<organism evidence="21 22">
    <name type="scientific">Petrolisthes cinctipes</name>
    <name type="common">Flat porcelain crab</name>
    <dbReference type="NCBI Taxonomy" id="88211"/>
    <lineage>
        <taxon>Eukaryota</taxon>
        <taxon>Metazoa</taxon>
        <taxon>Ecdysozoa</taxon>
        <taxon>Arthropoda</taxon>
        <taxon>Crustacea</taxon>
        <taxon>Multicrustacea</taxon>
        <taxon>Malacostraca</taxon>
        <taxon>Eumalacostraca</taxon>
        <taxon>Eucarida</taxon>
        <taxon>Decapoda</taxon>
        <taxon>Pleocyemata</taxon>
        <taxon>Anomura</taxon>
        <taxon>Galatheoidea</taxon>
        <taxon>Porcellanidae</taxon>
        <taxon>Petrolisthes</taxon>
    </lineage>
</organism>
<keyword evidence="22" id="KW-1185">Reference proteome</keyword>
<dbReference type="EC" id="2.7.11.1" evidence="2"/>
<dbReference type="SMART" id="SM00564">
    <property type="entry name" value="PQQ"/>
    <property type="match status" value="2"/>
</dbReference>
<name>A0AAE1KMU5_PETCI</name>
<feature type="region of interest" description="Disordered" evidence="17">
    <location>
        <begin position="1306"/>
        <end position="1361"/>
    </location>
</feature>
<evidence type="ECO:0000256" key="11">
    <source>
        <dbReference type="ARBA" id="ARBA00023016"/>
    </source>
</evidence>
<feature type="compositionally biased region" description="Low complexity" evidence="17">
    <location>
        <begin position="940"/>
        <end position="956"/>
    </location>
</feature>
<dbReference type="Gene3D" id="2.130.10.10">
    <property type="entry name" value="YVTN repeat-like/Quinoprotein amine dehydrogenase"/>
    <property type="match status" value="1"/>
</dbReference>
<evidence type="ECO:0000256" key="15">
    <source>
        <dbReference type="ARBA" id="ARBA00041500"/>
    </source>
</evidence>
<dbReference type="SUPFAM" id="SSF56112">
    <property type="entry name" value="Protein kinase-like (PK-like)"/>
    <property type="match status" value="1"/>
</dbReference>
<dbReference type="PROSITE" id="PS00108">
    <property type="entry name" value="PROTEIN_KINASE_ST"/>
    <property type="match status" value="1"/>
</dbReference>
<evidence type="ECO:0000256" key="9">
    <source>
        <dbReference type="ARBA" id="ARBA00022840"/>
    </source>
</evidence>
<keyword evidence="18" id="KW-1133">Transmembrane helix</keyword>
<dbReference type="InterPro" id="IPR018391">
    <property type="entry name" value="PQQ_b-propeller_rpt"/>
</dbReference>
<feature type="chain" id="PRO_5042001194" description="non-specific serine/threonine protein kinase" evidence="19">
    <location>
        <begin position="31"/>
        <end position="1361"/>
    </location>
</feature>
<keyword evidence="11" id="KW-0346">Stress response</keyword>
<feature type="compositionally biased region" description="Low complexity" evidence="17">
    <location>
        <begin position="1043"/>
        <end position="1062"/>
    </location>
</feature>
<feature type="region of interest" description="Disordered" evidence="17">
    <location>
        <begin position="914"/>
        <end position="933"/>
    </location>
</feature>
<dbReference type="Gene3D" id="3.30.200.20">
    <property type="entry name" value="Phosphorylase Kinase, domain 1"/>
    <property type="match status" value="1"/>
</dbReference>
<evidence type="ECO:0000256" key="12">
    <source>
        <dbReference type="ARBA" id="ARBA00023180"/>
    </source>
</evidence>
<feature type="compositionally biased region" description="Pro residues" evidence="17">
    <location>
        <begin position="622"/>
        <end position="647"/>
    </location>
</feature>
<keyword evidence="18" id="KW-0472">Membrane</keyword>